<proteinExistence type="predicted"/>
<keyword evidence="3" id="KW-1185">Reference proteome</keyword>
<reference evidence="2" key="1">
    <citation type="submission" date="2022-12" db="EMBL/GenBank/DDBJ databases">
        <title>New Phytohabitans aurantiacus sp. RD004123 nov., an actinomycete isolated from soil.</title>
        <authorList>
            <person name="Triningsih D.W."/>
            <person name="Harunari E."/>
            <person name="Igarashi Y."/>
        </authorList>
    </citation>
    <scope>NUCLEOTIDE SEQUENCE</scope>
    <source>
        <strain evidence="2">RD004123</strain>
    </source>
</reference>
<evidence type="ECO:0000313" key="3">
    <source>
        <dbReference type="Proteomes" id="UP001144280"/>
    </source>
</evidence>
<accession>A0ABQ5R0A8</accession>
<comment type="caution">
    <text evidence="2">The sequence shown here is derived from an EMBL/GenBank/DDBJ whole genome shotgun (WGS) entry which is preliminary data.</text>
</comment>
<gene>
    <name evidence="2" type="ORF">Pa4123_52560</name>
</gene>
<feature type="region of interest" description="Disordered" evidence="1">
    <location>
        <begin position="1"/>
        <end position="20"/>
    </location>
</feature>
<dbReference type="EMBL" id="BSDI01000029">
    <property type="protein sequence ID" value="GLH99980.1"/>
    <property type="molecule type" value="Genomic_DNA"/>
</dbReference>
<name>A0ABQ5R0A8_9ACTN</name>
<evidence type="ECO:0000313" key="2">
    <source>
        <dbReference type="EMBL" id="GLH99980.1"/>
    </source>
</evidence>
<protein>
    <submittedName>
        <fullName evidence="2">Uncharacterized protein</fullName>
    </submittedName>
</protein>
<sequence>MDGPARGQGGRAASRQPLGHWSFSLAGPDRCSRTVPLAHASTTVTFSFETWDGRLDTWAACVVNNLRPSTQEPELMRADPVACIGSGEVYGLPAAVPIPNDDPRFTGALFTWLQTSDRPFCGSCV</sequence>
<feature type="compositionally biased region" description="Gly residues" evidence="1">
    <location>
        <begin position="1"/>
        <end position="10"/>
    </location>
</feature>
<evidence type="ECO:0000256" key="1">
    <source>
        <dbReference type="SAM" id="MobiDB-lite"/>
    </source>
</evidence>
<dbReference type="Proteomes" id="UP001144280">
    <property type="component" value="Unassembled WGS sequence"/>
</dbReference>
<organism evidence="2 3">
    <name type="scientific">Phytohabitans aurantiacus</name>
    <dbReference type="NCBI Taxonomy" id="3016789"/>
    <lineage>
        <taxon>Bacteria</taxon>
        <taxon>Bacillati</taxon>
        <taxon>Actinomycetota</taxon>
        <taxon>Actinomycetes</taxon>
        <taxon>Micromonosporales</taxon>
        <taxon>Micromonosporaceae</taxon>
    </lineage>
</organism>
<dbReference type="RefSeq" id="WP_281900002.1">
    <property type="nucleotide sequence ID" value="NZ_BSDI01000029.1"/>
</dbReference>